<feature type="domain" description="NmrA-like" evidence="3">
    <location>
        <begin position="3"/>
        <end position="276"/>
    </location>
</feature>
<dbReference type="PANTHER" id="PTHR42748:SF7">
    <property type="entry name" value="NMRA LIKE REDOX SENSOR 1-RELATED"/>
    <property type="match status" value="1"/>
</dbReference>
<dbReference type="AlphaFoldDB" id="A0A417XWC1"/>
<protein>
    <submittedName>
        <fullName evidence="4">NAD-dependent epimerase/dehydratase family protein</fullName>
    </submittedName>
</protein>
<reference evidence="4 5" key="1">
    <citation type="submission" date="2018-09" db="EMBL/GenBank/DDBJ databases">
        <title>Genome sequencing of Nocardioides immobilis CCTCC AB 2017083 for comparison to Nocardioides silvaticus.</title>
        <authorList>
            <person name="Li C."/>
            <person name="Wang G."/>
        </authorList>
    </citation>
    <scope>NUCLEOTIDE SEQUENCE [LARGE SCALE GENOMIC DNA]</scope>
    <source>
        <strain evidence="4 5">CCTCC AB 2017083</strain>
    </source>
</reference>
<dbReference type="SUPFAM" id="SSF51735">
    <property type="entry name" value="NAD(P)-binding Rossmann-fold domains"/>
    <property type="match status" value="1"/>
</dbReference>
<dbReference type="EMBL" id="QXGH01000030">
    <property type="protein sequence ID" value="RHW24673.1"/>
    <property type="molecule type" value="Genomic_DNA"/>
</dbReference>
<dbReference type="InterPro" id="IPR051164">
    <property type="entry name" value="NmrA-like_oxidored"/>
</dbReference>
<dbReference type="Proteomes" id="UP000283644">
    <property type="component" value="Unassembled WGS sequence"/>
</dbReference>
<accession>A0A417XWC1</accession>
<dbReference type="InterPro" id="IPR036291">
    <property type="entry name" value="NAD(P)-bd_dom_sf"/>
</dbReference>
<keyword evidence="5" id="KW-1185">Reference proteome</keyword>
<dbReference type="InterPro" id="IPR008030">
    <property type="entry name" value="NmrA-like"/>
</dbReference>
<name>A0A417XWC1_9ACTN</name>
<dbReference type="Pfam" id="PF05368">
    <property type="entry name" value="NmrA"/>
    <property type="match status" value="1"/>
</dbReference>
<evidence type="ECO:0000313" key="4">
    <source>
        <dbReference type="EMBL" id="RHW24673.1"/>
    </source>
</evidence>
<evidence type="ECO:0000313" key="5">
    <source>
        <dbReference type="Proteomes" id="UP000283644"/>
    </source>
</evidence>
<dbReference type="OrthoDB" id="319724at2"/>
<comment type="caution">
    <text evidence="4">The sequence shown here is derived from an EMBL/GenBank/DDBJ whole genome shotgun (WGS) entry which is preliminary data.</text>
</comment>
<evidence type="ECO:0000256" key="2">
    <source>
        <dbReference type="ARBA" id="ARBA00022857"/>
    </source>
</evidence>
<gene>
    <name evidence="4" type="ORF">D0Z08_23390</name>
</gene>
<dbReference type="Gene3D" id="3.40.50.720">
    <property type="entry name" value="NAD(P)-binding Rossmann-like Domain"/>
    <property type="match status" value="1"/>
</dbReference>
<sequence>MATVAVVGATGRQGSATARHLLAAGWDVRALTRKPTGSAARALVSLGAEPRKVELEDVASLRSAFDGAIGVFNVQNPMTSSIEAEIRQGRNVAEAAAGVGVAHVVYGAAGVGDVETGVPSWDSKVVVARAFRERGLALTVLRPMAFMELMTDKGFYPSLAVWSVMPRLAGASRPIGWLSLDDLGAIAAHVFTAPDQWADADLALVADVRSIDECRSLWYDEFGHRPRRTPIPAWLFERFVGPDLPTMWRWLHDHDFDMSVDPTRSILPGALTVREWLASGDR</sequence>
<evidence type="ECO:0000259" key="3">
    <source>
        <dbReference type="Pfam" id="PF05368"/>
    </source>
</evidence>
<keyword evidence="2" id="KW-0521">NADP</keyword>
<organism evidence="4 5">
    <name type="scientific">Nocardioides immobilis</name>
    <dbReference type="NCBI Taxonomy" id="2049295"/>
    <lineage>
        <taxon>Bacteria</taxon>
        <taxon>Bacillati</taxon>
        <taxon>Actinomycetota</taxon>
        <taxon>Actinomycetes</taxon>
        <taxon>Propionibacteriales</taxon>
        <taxon>Nocardioidaceae</taxon>
        <taxon>Nocardioides</taxon>
    </lineage>
</organism>
<dbReference type="RefSeq" id="WP_118927684.1">
    <property type="nucleotide sequence ID" value="NZ_QXGH01000030.1"/>
</dbReference>
<proteinExistence type="inferred from homology"/>
<dbReference type="Gene3D" id="3.90.25.10">
    <property type="entry name" value="UDP-galactose 4-epimerase, domain 1"/>
    <property type="match status" value="1"/>
</dbReference>
<evidence type="ECO:0000256" key="1">
    <source>
        <dbReference type="ARBA" id="ARBA00006328"/>
    </source>
</evidence>
<comment type="similarity">
    <text evidence="1">Belongs to the NmrA-type oxidoreductase family.</text>
</comment>
<dbReference type="PANTHER" id="PTHR42748">
    <property type="entry name" value="NITROGEN METABOLITE REPRESSION PROTEIN NMRA FAMILY MEMBER"/>
    <property type="match status" value="1"/>
</dbReference>